<reference evidence="3" key="1">
    <citation type="journal article" date="2019" name="Int. J. Syst. Evol. Microbiol.">
        <title>The Global Catalogue of Microorganisms (GCM) 10K type strain sequencing project: providing services to taxonomists for standard genome sequencing and annotation.</title>
        <authorList>
            <consortium name="The Broad Institute Genomics Platform"/>
            <consortium name="The Broad Institute Genome Sequencing Center for Infectious Disease"/>
            <person name="Wu L."/>
            <person name="Ma J."/>
        </authorList>
    </citation>
    <scope>NUCLEOTIDE SEQUENCE [LARGE SCALE GENOMIC DNA]</scope>
    <source>
        <strain evidence="3">KCTC 23299</strain>
    </source>
</reference>
<dbReference type="Proteomes" id="UP001597511">
    <property type="component" value="Unassembled WGS sequence"/>
</dbReference>
<comment type="caution">
    <text evidence="2">The sequence shown here is derived from an EMBL/GenBank/DDBJ whole genome shotgun (WGS) entry which is preliminary data.</text>
</comment>
<keyword evidence="3" id="KW-1185">Reference proteome</keyword>
<sequence>MCDNANIGVGSNFMTELTNDIERELLKAMDNYKTIAQLLIDKLITETDQPEKAEIQAGHYFEIQNADLLNGQENLSDNWWFDVHGEHCMFKNLTTGQILEVSLGDKESIANLDPYFFYDFLETTDDFKHLTKYFKSPFNDTLTFFEKLVKKQKMINVYGVNFRKVIGKNDRE</sequence>
<dbReference type="RefSeq" id="WP_386102310.1">
    <property type="nucleotide sequence ID" value="NZ_JBHUOZ010000003.1"/>
</dbReference>
<evidence type="ECO:0000259" key="1">
    <source>
        <dbReference type="Pfam" id="PF21837"/>
    </source>
</evidence>
<organism evidence="2 3">
    <name type="scientific">Terrimonas rubra</name>
    <dbReference type="NCBI Taxonomy" id="1035890"/>
    <lineage>
        <taxon>Bacteria</taxon>
        <taxon>Pseudomonadati</taxon>
        <taxon>Bacteroidota</taxon>
        <taxon>Chitinophagia</taxon>
        <taxon>Chitinophagales</taxon>
        <taxon>Chitinophagaceae</taxon>
        <taxon>Terrimonas</taxon>
    </lineage>
</organism>
<accession>A0ABW6A8C0</accession>
<dbReference type="Pfam" id="PF21837">
    <property type="entry name" value="DUF6896"/>
    <property type="match status" value="1"/>
</dbReference>
<dbReference type="EMBL" id="JBHUOZ010000003">
    <property type="protein sequence ID" value="MFD2921629.1"/>
    <property type="molecule type" value="Genomic_DNA"/>
</dbReference>
<gene>
    <name evidence="2" type="ORF">ACFS6H_18060</name>
</gene>
<evidence type="ECO:0000313" key="3">
    <source>
        <dbReference type="Proteomes" id="UP001597511"/>
    </source>
</evidence>
<proteinExistence type="predicted"/>
<name>A0ABW6A8C0_9BACT</name>
<evidence type="ECO:0000313" key="2">
    <source>
        <dbReference type="EMBL" id="MFD2921629.1"/>
    </source>
</evidence>
<feature type="domain" description="DUF6896" evidence="1">
    <location>
        <begin position="26"/>
        <end position="157"/>
    </location>
</feature>
<dbReference type="InterPro" id="IPR054191">
    <property type="entry name" value="DUF6896"/>
</dbReference>
<protein>
    <submittedName>
        <fullName evidence="2">DUF6896 domain-containing protein</fullName>
    </submittedName>
</protein>